<feature type="transmembrane region" description="Helical" evidence="1">
    <location>
        <begin position="20"/>
        <end position="44"/>
    </location>
</feature>
<name>A0A191ZWK9_9RALS</name>
<dbReference type="OrthoDB" id="1118972at2"/>
<evidence type="ECO:0000313" key="3">
    <source>
        <dbReference type="EMBL" id="ANJ72451.1"/>
    </source>
</evidence>
<accession>A0A191ZWK9</accession>
<reference evidence="4 7" key="4">
    <citation type="submission" date="2020-04" db="EMBL/GenBank/DDBJ databases">
        <title>Ralstonia insidiosa genome sequencing and assembly.</title>
        <authorList>
            <person name="Martins R.C.R."/>
            <person name="Perdigao-Neto L.V."/>
            <person name="Levin A.S.S."/>
            <person name="Costa S.F."/>
        </authorList>
    </citation>
    <scope>NUCLEOTIDE SEQUENCE [LARGE SCALE GENOMIC DNA]</scope>
    <source>
        <strain evidence="4 7">5047</strain>
    </source>
</reference>
<proteinExistence type="predicted"/>
<reference evidence="6" key="3">
    <citation type="submission" date="2016-06" db="EMBL/GenBank/DDBJ databases">
        <authorList>
            <person name="Xu Y."/>
            <person name="Nagy A."/>
            <person name="Yan X."/>
            <person name="Kim S.W."/>
            <person name="Haley B."/>
            <person name="Liu N.T."/>
            <person name="Nou X."/>
        </authorList>
    </citation>
    <scope>NUCLEOTIDE SEQUENCE [LARGE SCALE GENOMIC DNA]</scope>
    <source>
        <strain evidence="6">ATCC 49129</strain>
    </source>
</reference>
<evidence type="ECO:0000313" key="2">
    <source>
        <dbReference type="EMBL" id="ANH74163.1"/>
    </source>
</evidence>
<dbReference type="PANTHER" id="PTHR40106">
    <property type="entry name" value="INNER MEMBRANE PROTEIN RCLC"/>
    <property type="match status" value="1"/>
</dbReference>
<dbReference type="GO" id="GO:0005886">
    <property type="term" value="C:plasma membrane"/>
    <property type="evidence" value="ECO:0007669"/>
    <property type="project" value="TreeGrafter"/>
</dbReference>
<dbReference type="EMBL" id="CP012605">
    <property type="protein sequence ID" value="ANH74163.1"/>
    <property type="molecule type" value="Genomic_DNA"/>
</dbReference>
<evidence type="ECO:0000313" key="5">
    <source>
        <dbReference type="Proteomes" id="UP000077927"/>
    </source>
</evidence>
<dbReference type="PANTHER" id="PTHR40106:SF1">
    <property type="entry name" value="INNER MEMBRANE PROTEIN RCLC"/>
    <property type="match status" value="1"/>
</dbReference>
<keyword evidence="1" id="KW-0472">Membrane</keyword>
<keyword evidence="1" id="KW-1133">Transmembrane helix</keyword>
<dbReference type="GO" id="GO:1901530">
    <property type="term" value="P:response to hypochlorite"/>
    <property type="evidence" value="ECO:0007669"/>
    <property type="project" value="TreeGrafter"/>
</dbReference>
<dbReference type="InterPro" id="IPR007339">
    <property type="entry name" value="RclC-like"/>
</dbReference>
<evidence type="ECO:0000313" key="7">
    <source>
        <dbReference type="Proteomes" id="UP000575469"/>
    </source>
</evidence>
<dbReference type="GeneID" id="61525995"/>
<keyword evidence="6" id="KW-1185">Reference proteome</keyword>
<dbReference type="STRING" id="190721.ACS15_1740"/>
<keyword evidence="1" id="KW-0812">Transmembrane</keyword>
<protein>
    <submittedName>
        <fullName evidence="4">DUF417 family protein</fullName>
    </submittedName>
</protein>
<evidence type="ECO:0000313" key="6">
    <source>
        <dbReference type="Proteomes" id="UP000078572"/>
    </source>
</evidence>
<dbReference type="AlphaFoldDB" id="A0A191ZWK9"/>
<organism evidence="3 6">
    <name type="scientific">Ralstonia insidiosa</name>
    <dbReference type="NCBI Taxonomy" id="190721"/>
    <lineage>
        <taxon>Bacteria</taxon>
        <taxon>Pseudomonadati</taxon>
        <taxon>Pseudomonadota</taxon>
        <taxon>Betaproteobacteria</taxon>
        <taxon>Burkholderiales</taxon>
        <taxon>Burkholderiaceae</taxon>
        <taxon>Ralstonia</taxon>
    </lineage>
</organism>
<gene>
    <name evidence="3" type="ORF">A9Y76_08195</name>
    <name evidence="2" type="ORF">ACS15_1740</name>
    <name evidence="4" type="ORF">HGR00_09935</name>
</gene>
<feature type="transmembrane region" description="Helical" evidence="1">
    <location>
        <begin position="64"/>
        <end position="82"/>
    </location>
</feature>
<dbReference type="Proteomes" id="UP000077927">
    <property type="component" value="Chromosome 1"/>
</dbReference>
<dbReference type="KEGG" id="rin:ACS15_1740"/>
<dbReference type="Proteomes" id="UP000078572">
    <property type="component" value="Chromosome 1"/>
</dbReference>
<evidence type="ECO:0000256" key="1">
    <source>
        <dbReference type="SAM" id="Phobius"/>
    </source>
</evidence>
<feature type="transmembrane region" description="Helical" evidence="1">
    <location>
        <begin position="94"/>
        <end position="113"/>
    </location>
</feature>
<reference evidence="2 5" key="1">
    <citation type="submission" date="2015-09" db="EMBL/GenBank/DDBJ databases">
        <authorList>
            <person name="Xu Y."/>
            <person name="Nagy A."/>
            <person name="Liu N.T."/>
            <person name="Nou X."/>
        </authorList>
    </citation>
    <scope>NUCLEOTIDE SEQUENCE [LARGE SCALE GENOMIC DNA]</scope>
    <source>
        <strain evidence="2 5">FC1138</strain>
    </source>
</reference>
<sequence length="151" mass="15952">MQRELFSPTALQKAGQAIVFYTVALIFLGYGAYKFTAVEAEAIYPLTSNSPLFSWLYSVLSKQGVSNLIGVAEIALALAMLWRGHWRVRLAGSLGIAGALLSTLSFLITTPGIGLDGFIIKDAVLLGGALWAAGAAWQSGLVHPRQSGALA</sequence>
<dbReference type="PATRIC" id="fig|190721.6.peg.1724"/>
<dbReference type="Proteomes" id="UP000575469">
    <property type="component" value="Unassembled WGS sequence"/>
</dbReference>
<dbReference type="EMBL" id="JABBZM010000007">
    <property type="protein sequence ID" value="NMV38227.1"/>
    <property type="molecule type" value="Genomic_DNA"/>
</dbReference>
<dbReference type="RefSeq" id="WP_021194475.1">
    <property type="nucleotide sequence ID" value="NZ_CP012605.1"/>
</dbReference>
<dbReference type="EMBL" id="CP016022">
    <property type="protein sequence ID" value="ANJ72451.1"/>
    <property type="molecule type" value="Genomic_DNA"/>
</dbReference>
<evidence type="ECO:0000313" key="4">
    <source>
        <dbReference type="EMBL" id="NMV38227.1"/>
    </source>
</evidence>
<reference evidence="3" key="2">
    <citation type="submission" date="2016-06" db="EMBL/GenBank/DDBJ databases">
        <authorList>
            <person name="Kjaerup R.B."/>
            <person name="Dalgaard T.S."/>
            <person name="Juul-Madsen H.R."/>
        </authorList>
    </citation>
    <scope>NUCLEOTIDE SEQUENCE [LARGE SCALE GENOMIC DNA]</scope>
    <source>
        <strain evidence="3">ATCC 49129</strain>
    </source>
</reference>
<dbReference type="Pfam" id="PF04224">
    <property type="entry name" value="DUF417"/>
    <property type="match status" value="1"/>
</dbReference>